<dbReference type="EMBL" id="RYYU01000001">
    <property type="protein sequence ID" value="RUL58993.1"/>
    <property type="molecule type" value="Genomic_DNA"/>
</dbReference>
<keyword evidence="3 5" id="KW-1133">Transmembrane helix</keyword>
<keyword evidence="8" id="KW-1185">Reference proteome</keyword>
<comment type="caution">
    <text evidence="7">The sequence shown here is derived from an EMBL/GenBank/DDBJ whole genome shotgun (WGS) entry which is preliminary data.</text>
</comment>
<evidence type="ECO:0000313" key="7">
    <source>
        <dbReference type="EMBL" id="RUL58993.1"/>
    </source>
</evidence>
<evidence type="ECO:0000256" key="1">
    <source>
        <dbReference type="ARBA" id="ARBA00004167"/>
    </source>
</evidence>
<accession>A0A3S0RA63</accession>
<evidence type="ECO:0000256" key="3">
    <source>
        <dbReference type="ARBA" id="ARBA00022989"/>
    </source>
</evidence>
<keyword evidence="4 5" id="KW-0472">Membrane</keyword>
<gene>
    <name evidence="7" type="ORF">EHV08_03885</name>
</gene>
<evidence type="ECO:0000259" key="6">
    <source>
        <dbReference type="Pfam" id="PF04357"/>
    </source>
</evidence>
<feature type="domain" description="Translocation and assembly module TamB C-terminal" evidence="6">
    <location>
        <begin position="1011"/>
        <end position="1446"/>
    </location>
</feature>
<feature type="transmembrane region" description="Helical" evidence="5">
    <location>
        <begin position="7"/>
        <end position="26"/>
    </location>
</feature>
<dbReference type="InterPro" id="IPR007452">
    <property type="entry name" value="TamB_C"/>
</dbReference>
<dbReference type="GO" id="GO:0005886">
    <property type="term" value="C:plasma membrane"/>
    <property type="evidence" value="ECO:0007669"/>
    <property type="project" value="InterPro"/>
</dbReference>
<name>A0A3S0RA63_9BACT</name>
<comment type="subcellular location">
    <subcellularLocation>
        <location evidence="1">Membrane</location>
        <topology evidence="1">Single-pass membrane protein</topology>
    </subcellularLocation>
</comment>
<organism evidence="7 8">
    <name type="scientific">Prevotella koreensis</name>
    <dbReference type="NCBI Taxonomy" id="2490854"/>
    <lineage>
        <taxon>Bacteria</taxon>
        <taxon>Pseudomonadati</taxon>
        <taxon>Bacteroidota</taxon>
        <taxon>Bacteroidia</taxon>
        <taxon>Bacteroidales</taxon>
        <taxon>Prevotellaceae</taxon>
        <taxon>Prevotella</taxon>
    </lineage>
</organism>
<proteinExistence type="predicted"/>
<dbReference type="GO" id="GO:0009306">
    <property type="term" value="P:protein secretion"/>
    <property type="evidence" value="ECO:0007669"/>
    <property type="project" value="InterPro"/>
</dbReference>
<dbReference type="RefSeq" id="WP_126678149.1">
    <property type="nucleotide sequence ID" value="NZ_RYYU01000001.1"/>
</dbReference>
<dbReference type="OrthoDB" id="680700at2"/>
<evidence type="ECO:0000256" key="2">
    <source>
        <dbReference type="ARBA" id="ARBA00022692"/>
    </source>
</evidence>
<keyword evidence="2 5" id="KW-0812">Transmembrane</keyword>
<sequence length="1463" mass="162068">MKKLRKSVNIILWTLVAIYFAIIVMLKLPPVQRSIGGWVSHVVSEKINTNVEVGNVDLGFLNRIIIDDVKIYDQRDSLMLASTRLSAKLDILEAIKGKVSISSAQLFGFRAYLSKDSANVPFNFQFVLDSLASKNSEEPSKINMNIGSLIIRNGLICYDQKDHPKEHGKFSAKHIKVSDISSHIILNKITQDSINLHVKSLSLKEESGLAISLLSFKAVVTKNSASVSDFELKLPNSHVFLGDTKAKYRIDEGKLVMSSLDFSTSINKSYISLADLASFSPDLRLISRPIDISLKANGHGENINIKDLVVKDQGGEMSIFASGYIYDMSLLKDWRTDIKYLRINQNYIERLAKVMKGEDITMPDVIERIGDFGYVGSVSSRNSKISANGKLTSNVGNVAINCSYGNNMLGANINTDGIDIGKLLADERLGNIATKIELEGKFEKGKATYLKLNGNVNRFFFNGYTYRDIEINGSMMANVFNGKLKIDDPNASLTAEGELAKDHISGFMLNVNHLNPNVLGLTDKWKNTTFSGKLKGDFHGNSLDNAVGNLNLHDFRMSTSPDSVFVLNNVNLICNGSANNRNLKLSGDFGHVILDGQYRVSELPYTLSRIVASRLPSIPGLSKRASAKNIDKFSIDAILYDASILRQFMNIPLETQQPLIIKGDVNQIQDYVNVTLVAPDIKYSDSSYKNINVRLFGDKDKPLETNLSIDKVMANGEVMSFGFVSSAINDRMVSSIEWDNHGEKTFSGSLNTEASFAEDETGKAYADVNVLPSLIFVGDTVWNVANANINFSNSHLNVNNFSVSHDNQHIIINGKATRSSTDSITINLHDVNAKYVLDMVNFHSVGFDGYVSGKAVLSSLFSQPEINGDITVRNFIFETGHMGTLKAYVNYDNKTKRININARADDGPLCQTLIGGYVSPARKELDLKIKAIGTSAEFMEGLCSSFLDNVRASVHGDLRLFGPLNAINIEGDVNVDGEAKLPALNTVYTMLNCPITLRPNIIILRADTVADRDGNTAVLNGVINHHNLSRWTYDIGIKAKNLLSYDFQDFGDNTFFGKVYATGTCDIRGKSGEIIFDIDITPQRGTFFEYNAAAPETISNTDFIEWTNHAADINEDNDQNKMQKSNGNFRADMKMNFRINATPDAAIKLLMDKTTGDMITLYGNGNLRAIYHNKQGLNMYGNYEISHGKYDMTIQNVIKKDFTFKSGGSIVFGGNPYNAILNMKAIYTVNGVSLSDLHIGRSFSNNNVRVDCIMNITGTPNAPHLDFDFDMPTVNDDAKQMARSIINSEEELNQQVIYLLSIGRFYSQENSNSINAQQSQTSLAMQSLLSGTITQQINTVLSNVINNSNWNFGANISTGDEGFNNAEYEGILSGRLLNNRLQINGQFGYRDNNNATTSFIGDFDINYLLFPNGNLAIRVYNQTNDRYFTRNSLTTQGVGLIMKKDFTTLNDLFGIRRKKGKKK</sequence>
<evidence type="ECO:0000313" key="8">
    <source>
        <dbReference type="Proteomes" id="UP000278983"/>
    </source>
</evidence>
<reference evidence="7 8" key="1">
    <citation type="submission" date="2018-12" db="EMBL/GenBank/DDBJ databases">
        <title>Genome sequencing of Prevotella sp. KCOM 3155 (= JS262).</title>
        <authorList>
            <person name="Kook J.-K."/>
            <person name="Park S.-N."/>
            <person name="Lim Y.K."/>
        </authorList>
    </citation>
    <scope>NUCLEOTIDE SEQUENCE [LARGE SCALE GENOMIC DNA]</scope>
    <source>
        <strain evidence="7 8">KCOM 3155</strain>
    </source>
</reference>
<dbReference type="Proteomes" id="UP000278983">
    <property type="component" value="Unassembled WGS sequence"/>
</dbReference>
<dbReference type="Pfam" id="PF04357">
    <property type="entry name" value="TamB"/>
    <property type="match status" value="1"/>
</dbReference>
<protein>
    <submittedName>
        <fullName evidence="7">Translocation/assembly module TamB</fullName>
    </submittedName>
</protein>
<evidence type="ECO:0000256" key="4">
    <source>
        <dbReference type="ARBA" id="ARBA00023136"/>
    </source>
</evidence>
<evidence type="ECO:0000256" key="5">
    <source>
        <dbReference type="SAM" id="Phobius"/>
    </source>
</evidence>